<sequence>MAQRKHGSDGRRLPGPWDAVAEEQTEGEEDAIVGTTEISGLNKGTWELRLTRAGHIEHMGGFRADHQIEQS</sequence>
<comment type="caution">
    <text evidence="1">The sequence shown here is derived from an EMBL/GenBank/DDBJ whole genome shotgun (WGS) entry which is preliminary data.</text>
</comment>
<dbReference type="AlphaFoldDB" id="A0AAV7QNZ0"/>
<dbReference type="Proteomes" id="UP001066276">
    <property type="component" value="Chromosome 6"/>
</dbReference>
<keyword evidence="2" id="KW-1185">Reference proteome</keyword>
<protein>
    <submittedName>
        <fullName evidence="1">Uncharacterized protein</fullName>
    </submittedName>
</protein>
<reference evidence="1" key="1">
    <citation type="journal article" date="2022" name="bioRxiv">
        <title>Sequencing and chromosome-scale assembly of the giantPleurodeles waltlgenome.</title>
        <authorList>
            <person name="Brown T."/>
            <person name="Elewa A."/>
            <person name="Iarovenko S."/>
            <person name="Subramanian E."/>
            <person name="Araus A.J."/>
            <person name="Petzold A."/>
            <person name="Susuki M."/>
            <person name="Suzuki K.-i.T."/>
            <person name="Hayashi T."/>
            <person name="Toyoda A."/>
            <person name="Oliveira C."/>
            <person name="Osipova E."/>
            <person name="Leigh N.D."/>
            <person name="Simon A."/>
            <person name="Yun M.H."/>
        </authorList>
    </citation>
    <scope>NUCLEOTIDE SEQUENCE</scope>
    <source>
        <strain evidence="1">20211129_DDA</strain>
        <tissue evidence="1">Liver</tissue>
    </source>
</reference>
<dbReference type="EMBL" id="JANPWB010000010">
    <property type="protein sequence ID" value="KAJ1140083.1"/>
    <property type="molecule type" value="Genomic_DNA"/>
</dbReference>
<name>A0AAV7QNZ0_PLEWA</name>
<accession>A0AAV7QNZ0</accession>
<evidence type="ECO:0000313" key="2">
    <source>
        <dbReference type="Proteomes" id="UP001066276"/>
    </source>
</evidence>
<gene>
    <name evidence="1" type="ORF">NDU88_006443</name>
</gene>
<proteinExistence type="predicted"/>
<evidence type="ECO:0000313" key="1">
    <source>
        <dbReference type="EMBL" id="KAJ1140083.1"/>
    </source>
</evidence>
<organism evidence="1 2">
    <name type="scientific">Pleurodeles waltl</name>
    <name type="common">Iberian ribbed newt</name>
    <dbReference type="NCBI Taxonomy" id="8319"/>
    <lineage>
        <taxon>Eukaryota</taxon>
        <taxon>Metazoa</taxon>
        <taxon>Chordata</taxon>
        <taxon>Craniata</taxon>
        <taxon>Vertebrata</taxon>
        <taxon>Euteleostomi</taxon>
        <taxon>Amphibia</taxon>
        <taxon>Batrachia</taxon>
        <taxon>Caudata</taxon>
        <taxon>Salamandroidea</taxon>
        <taxon>Salamandridae</taxon>
        <taxon>Pleurodelinae</taxon>
        <taxon>Pleurodeles</taxon>
    </lineage>
</organism>